<feature type="compositionally biased region" description="Basic and acidic residues" evidence="1">
    <location>
        <begin position="177"/>
        <end position="187"/>
    </location>
</feature>
<gene>
    <name evidence="2" type="ORF">K457DRAFT_1450281</name>
</gene>
<name>A0A197JSP2_9FUNG</name>
<sequence length="232" mass="26871">MYNIFGDPRMAQNQRRAGGRRGNDRQDFFPGFSNSLFFDPFSSQSQETGQGPEESDEDEYGNHPFYSTLQKQPQQLQMQQEREHEARVQMAAAEKERRQQQEEEEAELKRAHHEATMRKHHDALRKQQVLRQQQQMKHQQRTQQQPGTGRKARRQRRRQRQASASAVPSQTQVQAKSKGDQDDDLNHEAVMNTLTNAFDGVCTTPEEKAKRAGRKNLESAKKKLPIHPPAEV</sequence>
<proteinExistence type="predicted"/>
<protein>
    <submittedName>
        <fullName evidence="2">Uncharacterized protein</fullName>
    </submittedName>
</protein>
<feature type="region of interest" description="Disordered" evidence="1">
    <location>
        <begin position="1"/>
        <end position="232"/>
    </location>
</feature>
<evidence type="ECO:0000313" key="2">
    <source>
        <dbReference type="EMBL" id="OAQ27983.1"/>
    </source>
</evidence>
<organism evidence="2 3">
    <name type="scientific">Linnemannia elongata AG-77</name>
    <dbReference type="NCBI Taxonomy" id="1314771"/>
    <lineage>
        <taxon>Eukaryota</taxon>
        <taxon>Fungi</taxon>
        <taxon>Fungi incertae sedis</taxon>
        <taxon>Mucoromycota</taxon>
        <taxon>Mortierellomycotina</taxon>
        <taxon>Mortierellomycetes</taxon>
        <taxon>Mortierellales</taxon>
        <taxon>Mortierellaceae</taxon>
        <taxon>Linnemannia</taxon>
    </lineage>
</organism>
<reference evidence="2 3" key="1">
    <citation type="submission" date="2016-05" db="EMBL/GenBank/DDBJ databases">
        <title>Genome sequencing reveals origins of a unique bacterial endosymbiosis in the earliest lineages of terrestrial Fungi.</title>
        <authorList>
            <consortium name="DOE Joint Genome Institute"/>
            <person name="Uehling J."/>
            <person name="Gryganskyi A."/>
            <person name="Hameed K."/>
            <person name="Tschaplinski T."/>
            <person name="Misztal P."/>
            <person name="Wu S."/>
            <person name="Desiro A."/>
            <person name="Vande Pol N."/>
            <person name="Du Z.-Y."/>
            <person name="Zienkiewicz A."/>
            <person name="Zienkiewicz K."/>
            <person name="Morin E."/>
            <person name="Tisserant E."/>
            <person name="Splivallo R."/>
            <person name="Hainaut M."/>
            <person name="Henrissat B."/>
            <person name="Ohm R."/>
            <person name="Kuo A."/>
            <person name="Yan J."/>
            <person name="Lipzen A."/>
            <person name="Nolan M."/>
            <person name="Labutti K."/>
            <person name="Barry K."/>
            <person name="Goldstein A."/>
            <person name="Labbe J."/>
            <person name="Schadt C."/>
            <person name="Tuskan G."/>
            <person name="Grigoriev I."/>
            <person name="Martin F."/>
            <person name="Vilgalys R."/>
            <person name="Bonito G."/>
        </authorList>
    </citation>
    <scope>NUCLEOTIDE SEQUENCE [LARGE SCALE GENOMIC DNA]</scope>
    <source>
        <strain evidence="2 3">AG-77</strain>
    </source>
</reference>
<feature type="compositionally biased region" description="Basic residues" evidence="1">
    <location>
        <begin position="150"/>
        <end position="160"/>
    </location>
</feature>
<dbReference type="AlphaFoldDB" id="A0A197JSP2"/>
<feature type="compositionally biased region" description="Basic and acidic residues" evidence="1">
    <location>
        <begin position="205"/>
        <end position="221"/>
    </location>
</feature>
<feature type="compositionally biased region" description="Low complexity" evidence="1">
    <location>
        <begin position="127"/>
        <end position="149"/>
    </location>
</feature>
<keyword evidence="3" id="KW-1185">Reference proteome</keyword>
<dbReference type="Proteomes" id="UP000078512">
    <property type="component" value="Unassembled WGS sequence"/>
</dbReference>
<dbReference type="EMBL" id="KV442052">
    <property type="protein sequence ID" value="OAQ27983.1"/>
    <property type="molecule type" value="Genomic_DNA"/>
</dbReference>
<feature type="compositionally biased region" description="Basic and acidic residues" evidence="1">
    <location>
        <begin position="80"/>
        <end position="117"/>
    </location>
</feature>
<accession>A0A197JSP2</accession>
<evidence type="ECO:0000256" key="1">
    <source>
        <dbReference type="SAM" id="MobiDB-lite"/>
    </source>
</evidence>
<evidence type="ECO:0000313" key="3">
    <source>
        <dbReference type="Proteomes" id="UP000078512"/>
    </source>
</evidence>
<feature type="compositionally biased region" description="Low complexity" evidence="1">
    <location>
        <begin position="70"/>
        <end position="79"/>
    </location>
</feature>
<feature type="compositionally biased region" description="Polar residues" evidence="1">
    <location>
        <begin position="32"/>
        <end position="49"/>
    </location>
</feature>